<keyword evidence="1" id="KW-1133">Transmembrane helix</keyword>
<feature type="transmembrane region" description="Helical" evidence="1">
    <location>
        <begin position="7"/>
        <end position="32"/>
    </location>
</feature>
<comment type="caution">
    <text evidence="2">The sequence shown here is derived from an EMBL/GenBank/DDBJ whole genome shotgun (WGS) entry which is preliminary data.</text>
</comment>
<feature type="transmembrane region" description="Helical" evidence="1">
    <location>
        <begin position="160"/>
        <end position="179"/>
    </location>
</feature>
<protein>
    <recommendedName>
        <fullName evidence="4">Peptidase M50 domain-containing protein</fullName>
    </recommendedName>
</protein>
<dbReference type="RefSeq" id="WP_121769358.1">
    <property type="nucleotide sequence ID" value="NZ_RAWM01000014.1"/>
</dbReference>
<evidence type="ECO:0000313" key="2">
    <source>
        <dbReference type="EMBL" id="RKH71600.1"/>
    </source>
</evidence>
<organism evidence="2 3">
    <name type="scientific">Corallococcus interemptor</name>
    <dbReference type="NCBI Taxonomy" id="2316720"/>
    <lineage>
        <taxon>Bacteria</taxon>
        <taxon>Pseudomonadati</taxon>
        <taxon>Myxococcota</taxon>
        <taxon>Myxococcia</taxon>
        <taxon>Myxococcales</taxon>
        <taxon>Cystobacterineae</taxon>
        <taxon>Myxococcaceae</taxon>
        <taxon>Corallococcus</taxon>
    </lineage>
</organism>
<evidence type="ECO:0000313" key="3">
    <source>
        <dbReference type="Proteomes" id="UP000282656"/>
    </source>
</evidence>
<sequence length="215" mass="23499">MDRLSLIFWLWMLCFGITLVWTLVQVTVGWAVGARPVSAILGYGPTLVKCHIGGILCSFRLIPGGGAVSFKALTEGAASRDSLLQLSAPRYAAAVLLPWVVQVTIGMACLGASKALHQFASGFAMPFELFLLRDRVEHFLALIQHGERVTALGLLSVKMAAVNLLPLPFFAGGALLFLPWRKARPDWVEKLALISFAAFMSWTLYVSYLVITTLF</sequence>
<feature type="transmembrane region" description="Helical" evidence="1">
    <location>
        <begin position="191"/>
        <end position="211"/>
    </location>
</feature>
<evidence type="ECO:0008006" key="4">
    <source>
        <dbReference type="Google" id="ProtNLM"/>
    </source>
</evidence>
<evidence type="ECO:0000256" key="1">
    <source>
        <dbReference type="SAM" id="Phobius"/>
    </source>
</evidence>
<keyword evidence="3" id="KW-1185">Reference proteome</keyword>
<dbReference type="OrthoDB" id="5382480at2"/>
<reference evidence="3" key="1">
    <citation type="submission" date="2018-09" db="EMBL/GenBank/DDBJ databases">
        <authorList>
            <person name="Livingstone P.G."/>
            <person name="Whitworth D.E."/>
        </authorList>
    </citation>
    <scope>NUCLEOTIDE SEQUENCE [LARGE SCALE GENOMIC DNA]</scope>
    <source>
        <strain evidence="3">AB047A</strain>
    </source>
</reference>
<dbReference type="EMBL" id="RAWM01000014">
    <property type="protein sequence ID" value="RKH71600.1"/>
    <property type="molecule type" value="Genomic_DNA"/>
</dbReference>
<dbReference type="AlphaFoldDB" id="A0A3A8QXD5"/>
<keyword evidence="1" id="KW-0812">Transmembrane</keyword>
<feature type="transmembrane region" description="Helical" evidence="1">
    <location>
        <begin position="91"/>
        <end position="113"/>
    </location>
</feature>
<keyword evidence="1" id="KW-0472">Membrane</keyword>
<proteinExistence type="predicted"/>
<name>A0A3A8QXD5_9BACT</name>
<accession>A0A3A8QXD5</accession>
<dbReference type="Proteomes" id="UP000282656">
    <property type="component" value="Unassembled WGS sequence"/>
</dbReference>
<gene>
    <name evidence="2" type="ORF">D7X96_07635</name>
</gene>